<organism evidence="1 2">
    <name type="scientific">Kordia aestuariivivens</name>
    <dbReference type="NCBI Taxonomy" id="2759037"/>
    <lineage>
        <taxon>Bacteria</taxon>
        <taxon>Pseudomonadati</taxon>
        <taxon>Bacteroidota</taxon>
        <taxon>Flavobacteriia</taxon>
        <taxon>Flavobacteriales</taxon>
        <taxon>Flavobacteriaceae</taxon>
        <taxon>Kordia</taxon>
    </lineage>
</organism>
<keyword evidence="2" id="KW-1185">Reference proteome</keyword>
<comment type="caution">
    <text evidence="1">The sequence shown here is derived from an EMBL/GenBank/DDBJ whole genome shotgun (WGS) entry which is preliminary data.</text>
</comment>
<dbReference type="Proteomes" id="UP000619238">
    <property type="component" value="Unassembled WGS sequence"/>
</dbReference>
<sequence>MSTYCGTVTSSGQITSNNNFSCQYDSNQKKFTISYNNNVTNPSVVVSPTLQALGLTYMLYSYSGGFTMQVFQNVSGTETPVASGFNFIVSEIV</sequence>
<dbReference type="EMBL" id="JACGWS010000010">
    <property type="protein sequence ID" value="MBC8756232.1"/>
    <property type="molecule type" value="Genomic_DNA"/>
</dbReference>
<dbReference type="RefSeq" id="WP_187563274.1">
    <property type="nucleotide sequence ID" value="NZ_JACGWS010000010.1"/>
</dbReference>
<evidence type="ECO:0000313" key="1">
    <source>
        <dbReference type="EMBL" id="MBC8756232.1"/>
    </source>
</evidence>
<gene>
    <name evidence="1" type="ORF">H2O64_16265</name>
</gene>
<reference evidence="1 2" key="1">
    <citation type="submission" date="2020-07" db="EMBL/GenBank/DDBJ databases">
        <title>Description of Kordia aestuariivivens sp. nov., isolated from a tidal flat.</title>
        <authorList>
            <person name="Park S."/>
            <person name="Yoon J.-H."/>
        </authorList>
    </citation>
    <scope>NUCLEOTIDE SEQUENCE [LARGE SCALE GENOMIC DNA]</scope>
    <source>
        <strain evidence="1 2">YSTF-M3</strain>
    </source>
</reference>
<name>A0ABR7QCH8_9FLAO</name>
<accession>A0ABR7QCH8</accession>
<protein>
    <submittedName>
        <fullName evidence="1">Uncharacterized protein</fullName>
    </submittedName>
</protein>
<evidence type="ECO:0000313" key="2">
    <source>
        <dbReference type="Proteomes" id="UP000619238"/>
    </source>
</evidence>
<proteinExistence type="predicted"/>